<dbReference type="AlphaFoldDB" id="A0A5J4VZJ6"/>
<accession>A0A5J4VZJ6</accession>
<proteinExistence type="predicted"/>
<evidence type="ECO:0000256" key="1">
    <source>
        <dbReference type="SAM" id="MobiDB-lite"/>
    </source>
</evidence>
<dbReference type="EMBL" id="SNRW01004162">
    <property type="protein sequence ID" value="KAA6387982.1"/>
    <property type="molecule type" value="Genomic_DNA"/>
</dbReference>
<evidence type="ECO:0000313" key="2">
    <source>
        <dbReference type="EMBL" id="KAA6387982.1"/>
    </source>
</evidence>
<comment type="caution">
    <text evidence="2">The sequence shown here is derived from an EMBL/GenBank/DDBJ whole genome shotgun (WGS) entry which is preliminary data.</text>
</comment>
<name>A0A5J4VZJ6_9EUKA</name>
<feature type="region of interest" description="Disordered" evidence="1">
    <location>
        <begin position="1"/>
        <end position="25"/>
    </location>
</feature>
<gene>
    <name evidence="2" type="ORF">EZS28_016490</name>
</gene>
<sequence length="93" mass="10674">MQARNYQLAPSGPAEGSPELQMEQRQQQLIQMQNYFTQMQVRNYQPAPSGPAEGSPELIHELQPEQGEAHEVVRLKEDHQMDLRPKKLIPNVI</sequence>
<reference evidence="2 3" key="1">
    <citation type="submission" date="2019-03" db="EMBL/GenBank/DDBJ databases">
        <title>Single cell metagenomics reveals metabolic interactions within the superorganism composed of flagellate Streblomastix strix and complex community of Bacteroidetes bacteria on its surface.</title>
        <authorList>
            <person name="Treitli S.C."/>
            <person name="Kolisko M."/>
            <person name="Husnik F."/>
            <person name="Keeling P."/>
            <person name="Hampl V."/>
        </authorList>
    </citation>
    <scope>NUCLEOTIDE SEQUENCE [LARGE SCALE GENOMIC DNA]</scope>
    <source>
        <strain evidence="2">ST1C</strain>
    </source>
</reference>
<organism evidence="2 3">
    <name type="scientific">Streblomastix strix</name>
    <dbReference type="NCBI Taxonomy" id="222440"/>
    <lineage>
        <taxon>Eukaryota</taxon>
        <taxon>Metamonada</taxon>
        <taxon>Preaxostyla</taxon>
        <taxon>Oxymonadida</taxon>
        <taxon>Streblomastigidae</taxon>
        <taxon>Streblomastix</taxon>
    </lineage>
</organism>
<protein>
    <submittedName>
        <fullName evidence="2">Uncharacterized protein</fullName>
    </submittedName>
</protein>
<evidence type="ECO:0000313" key="3">
    <source>
        <dbReference type="Proteomes" id="UP000324800"/>
    </source>
</evidence>
<dbReference type="Proteomes" id="UP000324800">
    <property type="component" value="Unassembled WGS sequence"/>
</dbReference>